<protein>
    <submittedName>
        <fullName evidence="4">N-acetyltransferase domain-containing protein</fullName>
    </submittedName>
</protein>
<evidence type="ECO:0000256" key="2">
    <source>
        <dbReference type="SAM" id="Phobius"/>
    </source>
</evidence>
<accession>A0A8H6TKZ0</accession>
<keyword evidence="1 4" id="KW-0808">Transferase</keyword>
<comment type="caution">
    <text evidence="4">The sequence shown here is derived from an EMBL/GenBank/DDBJ whole genome shotgun (WGS) entry which is preliminary data.</text>
</comment>
<dbReference type="PROSITE" id="PS51186">
    <property type="entry name" value="GNAT"/>
    <property type="match status" value="1"/>
</dbReference>
<evidence type="ECO:0000259" key="3">
    <source>
        <dbReference type="PROSITE" id="PS51186"/>
    </source>
</evidence>
<evidence type="ECO:0000313" key="5">
    <source>
        <dbReference type="Proteomes" id="UP000613580"/>
    </source>
</evidence>
<evidence type="ECO:0000313" key="4">
    <source>
        <dbReference type="EMBL" id="KAF7318642.1"/>
    </source>
</evidence>
<dbReference type="CDD" id="cd04301">
    <property type="entry name" value="NAT_SF"/>
    <property type="match status" value="1"/>
</dbReference>
<feature type="domain" description="N-acetyltransferase" evidence="3">
    <location>
        <begin position="92"/>
        <end position="246"/>
    </location>
</feature>
<keyword evidence="2" id="KW-0472">Membrane</keyword>
<dbReference type="EMBL" id="JACAZE010000004">
    <property type="protein sequence ID" value="KAF7318642.1"/>
    <property type="molecule type" value="Genomic_DNA"/>
</dbReference>
<dbReference type="OrthoDB" id="41532at2759"/>
<dbReference type="GO" id="GO:0008080">
    <property type="term" value="F:N-acetyltransferase activity"/>
    <property type="evidence" value="ECO:0007669"/>
    <property type="project" value="InterPro"/>
</dbReference>
<dbReference type="SUPFAM" id="SSF55729">
    <property type="entry name" value="Acyl-CoA N-acyltransferases (Nat)"/>
    <property type="match status" value="1"/>
</dbReference>
<dbReference type="PANTHER" id="PTHR13947:SF37">
    <property type="entry name" value="LD18367P"/>
    <property type="match status" value="1"/>
</dbReference>
<sequence length="250" mass="27676">MSTPAPKKPIVIRPYLPKDRPQVWAMLDVGFANGPDSPGTVALHRSLFTPLALASYAGLTLGALAALTTRAIHPRVAFAAAVATVVSAGTPLYMRHGIEKAFLDFCEQARQSDMRDIEAYYKTLEEREPAQFLVAVIEATDGSGEDEVVGFVGLEHLPSRPTVGRLRRMIVSPYHRRRGIGSRLLDAVVAHARLHAPSPLEVLELETSTFQPAAQELYKRYGFVQVGTRVIPWGPFRHELKELKFRLELV</sequence>
<organism evidence="4 5">
    <name type="scientific">Mycena chlorophos</name>
    <name type="common">Agaric fungus</name>
    <name type="synonym">Agaricus chlorophos</name>
    <dbReference type="NCBI Taxonomy" id="658473"/>
    <lineage>
        <taxon>Eukaryota</taxon>
        <taxon>Fungi</taxon>
        <taxon>Dikarya</taxon>
        <taxon>Basidiomycota</taxon>
        <taxon>Agaricomycotina</taxon>
        <taxon>Agaricomycetes</taxon>
        <taxon>Agaricomycetidae</taxon>
        <taxon>Agaricales</taxon>
        <taxon>Marasmiineae</taxon>
        <taxon>Mycenaceae</taxon>
        <taxon>Mycena</taxon>
    </lineage>
</organism>
<keyword evidence="2" id="KW-0812">Transmembrane</keyword>
<dbReference type="Pfam" id="PF00583">
    <property type="entry name" value="Acetyltransf_1"/>
    <property type="match status" value="1"/>
</dbReference>
<reference evidence="4" key="1">
    <citation type="submission" date="2020-05" db="EMBL/GenBank/DDBJ databases">
        <title>Mycena genomes resolve the evolution of fungal bioluminescence.</title>
        <authorList>
            <person name="Tsai I.J."/>
        </authorList>
    </citation>
    <scope>NUCLEOTIDE SEQUENCE</scope>
    <source>
        <strain evidence="4">110903Hualien_Pintung</strain>
    </source>
</reference>
<evidence type="ECO:0000256" key="1">
    <source>
        <dbReference type="ARBA" id="ARBA00022679"/>
    </source>
</evidence>
<dbReference type="PANTHER" id="PTHR13947">
    <property type="entry name" value="GNAT FAMILY N-ACETYLTRANSFERASE"/>
    <property type="match status" value="1"/>
</dbReference>
<dbReference type="Gene3D" id="3.40.630.30">
    <property type="match status" value="1"/>
</dbReference>
<gene>
    <name evidence="4" type="ORF">HMN09_00375700</name>
</gene>
<dbReference type="Proteomes" id="UP000613580">
    <property type="component" value="Unassembled WGS sequence"/>
</dbReference>
<keyword evidence="2" id="KW-1133">Transmembrane helix</keyword>
<feature type="transmembrane region" description="Helical" evidence="2">
    <location>
        <begin position="47"/>
        <end position="69"/>
    </location>
</feature>
<feature type="transmembrane region" description="Helical" evidence="2">
    <location>
        <begin position="76"/>
        <end position="94"/>
    </location>
</feature>
<dbReference type="InterPro" id="IPR016181">
    <property type="entry name" value="Acyl_CoA_acyltransferase"/>
</dbReference>
<keyword evidence="5" id="KW-1185">Reference proteome</keyword>
<proteinExistence type="predicted"/>
<dbReference type="InterPro" id="IPR000182">
    <property type="entry name" value="GNAT_dom"/>
</dbReference>
<name>A0A8H6TKZ0_MYCCL</name>
<dbReference type="AlphaFoldDB" id="A0A8H6TKZ0"/>
<dbReference type="InterPro" id="IPR050769">
    <property type="entry name" value="NAT_camello-type"/>
</dbReference>